<comment type="caution">
    <text evidence="3">The sequence shown here is derived from an EMBL/GenBank/DDBJ whole genome shotgun (WGS) entry which is preliminary data.</text>
</comment>
<dbReference type="InterPro" id="IPR025364">
    <property type="entry name" value="DUF4268"/>
</dbReference>
<sequence length="505" mass="58182">MQEKWNYFVYDLCEAKKKDVDEDSYHTLIETQLQHLGWAKFKGEICHKPNIHIGNNNRIEPDILIKRDDEDEFVIEVKRPSHKQSKKDVDQLLSYMRLLKLSVGIYMGEHIEIFYDMPSSKEAISIMKVPLEIDNKLGARFIDKFLKDNFSRDTIVDFCEERIQEIQRQNSLNEIKESLIADAQTQITESLKPYLMEKYGSSFSEEEIKGMLATMHFTASADGRQPEPQMIIPKPQPAPKRNLVKCLLTRNANANGLFNPADQSLTVLKGSTVNPIHVPKISDSDRKKRDRQLAEYTEQKGGKRIVKEDVRFDTPSGAACFCVGGSSNGWNEWKDEEGRKLNEYRVNDGTHKTGGSFDVNRVSDPHQFQLDFWTRFKAKLEATGKIPTLQTPQPHNWYDVRIGRSNILLSNVCNTQKNFVGIKLYIRNQVVDVYYPALEARRNEINQALGCEPIWDANPTARDKTIALTYNIDLTDSIHVEEALDWLVQQTIIFYNVFSKEVKDI</sequence>
<evidence type="ECO:0000259" key="1">
    <source>
        <dbReference type="Pfam" id="PF14088"/>
    </source>
</evidence>
<reference evidence="4" key="1">
    <citation type="submission" date="2016-10" db="EMBL/GenBank/DDBJ databases">
        <authorList>
            <person name="de Groot N.N."/>
        </authorList>
    </citation>
    <scope>NUCLEOTIDE SEQUENCE [LARGE SCALE GENOMIC DNA]</scope>
    <source>
        <strain evidence="4">BP1-145</strain>
    </source>
</reference>
<dbReference type="Proteomes" id="UP000199134">
    <property type="component" value="Unassembled WGS sequence"/>
</dbReference>
<evidence type="ECO:0000313" key="3">
    <source>
        <dbReference type="EMBL" id="SDO58627.1"/>
    </source>
</evidence>
<organism evidence="3 4">
    <name type="scientific">Prevotella communis</name>
    <dbReference type="NCBI Taxonomy" id="2913614"/>
    <lineage>
        <taxon>Bacteria</taxon>
        <taxon>Pseudomonadati</taxon>
        <taxon>Bacteroidota</taxon>
        <taxon>Bacteroidia</taxon>
        <taxon>Bacteroidales</taxon>
        <taxon>Prevotellaceae</taxon>
        <taxon>Prevotella</taxon>
    </lineage>
</organism>
<dbReference type="RefSeq" id="WP_091855049.1">
    <property type="nucleotide sequence ID" value="NZ_FNIW01000029.1"/>
</dbReference>
<feature type="domain" description="DUF4268" evidence="1">
    <location>
        <begin position="369"/>
        <end position="500"/>
    </location>
</feature>
<dbReference type="AlphaFoldDB" id="A0A1H0KRP4"/>
<dbReference type="Pfam" id="PF14267">
    <property type="entry name" value="DUF4357"/>
    <property type="match status" value="1"/>
</dbReference>
<dbReference type="Pfam" id="PF14088">
    <property type="entry name" value="DUF4268"/>
    <property type="match status" value="1"/>
</dbReference>
<evidence type="ECO:0000313" key="4">
    <source>
        <dbReference type="Proteomes" id="UP000199134"/>
    </source>
</evidence>
<evidence type="ECO:0000259" key="2">
    <source>
        <dbReference type="Pfam" id="PF14267"/>
    </source>
</evidence>
<protein>
    <submittedName>
        <fullName evidence="3">Type I restriction enzyme R protein N terminus (HSDR_N)</fullName>
    </submittedName>
</protein>
<dbReference type="InterPro" id="IPR025579">
    <property type="entry name" value="DUF4357"/>
</dbReference>
<dbReference type="OrthoDB" id="2656488at2"/>
<gene>
    <name evidence="3" type="ORF">SAMN04487900_12910</name>
</gene>
<name>A0A1H0KRP4_9BACT</name>
<dbReference type="EMBL" id="FNIW01000029">
    <property type="protein sequence ID" value="SDO58627.1"/>
    <property type="molecule type" value="Genomic_DNA"/>
</dbReference>
<feature type="domain" description="DUF4357" evidence="2">
    <location>
        <begin position="299"/>
        <end position="341"/>
    </location>
</feature>
<accession>A0A1H0KRP4</accession>
<proteinExistence type="predicted"/>